<dbReference type="InterPro" id="IPR050204">
    <property type="entry name" value="AraC_XylS_family_regulators"/>
</dbReference>
<feature type="domain" description="HTH araC/xylS-type" evidence="4">
    <location>
        <begin position="209"/>
        <end position="309"/>
    </location>
</feature>
<proteinExistence type="predicted"/>
<evidence type="ECO:0000256" key="3">
    <source>
        <dbReference type="ARBA" id="ARBA00023163"/>
    </source>
</evidence>
<keyword evidence="1" id="KW-0805">Transcription regulation</keyword>
<dbReference type="Pfam" id="PF12833">
    <property type="entry name" value="HTH_18"/>
    <property type="match status" value="1"/>
</dbReference>
<dbReference type="InterPro" id="IPR018060">
    <property type="entry name" value="HTH_AraC"/>
</dbReference>
<gene>
    <name evidence="5" type="ORF">AA23TX_02483</name>
</gene>
<dbReference type="Proteomes" id="UP000399805">
    <property type="component" value="Unassembled WGS sequence"/>
</dbReference>
<dbReference type="GO" id="GO:0003700">
    <property type="term" value="F:DNA-binding transcription factor activity"/>
    <property type="evidence" value="ECO:0007669"/>
    <property type="project" value="InterPro"/>
</dbReference>
<evidence type="ECO:0000313" key="6">
    <source>
        <dbReference type="Proteomes" id="UP000399805"/>
    </source>
</evidence>
<dbReference type="InterPro" id="IPR020449">
    <property type="entry name" value="Tscrpt_reg_AraC-type_HTH"/>
</dbReference>
<dbReference type="Gene3D" id="1.10.10.60">
    <property type="entry name" value="Homeodomain-like"/>
    <property type="match status" value="1"/>
</dbReference>
<dbReference type="PROSITE" id="PS01124">
    <property type="entry name" value="HTH_ARAC_FAMILY_2"/>
    <property type="match status" value="1"/>
</dbReference>
<dbReference type="AlphaFoldDB" id="A0A6I8LKJ7"/>
<dbReference type="PROSITE" id="PS00041">
    <property type="entry name" value="HTH_ARAC_FAMILY_1"/>
    <property type="match status" value="1"/>
</dbReference>
<dbReference type="PANTHER" id="PTHR46796">
    <property type="entry name" value="HTH-TYPE TRANSCRIPTIONAL ACTIVATOR RHAS-RELATED"/>
    <property type="match status" value="1"/>
</dbReference>
<sequence length="313" mass="34408">MSGAVQIDAADRPPPERVDYWRSIVCDQFVPLAVEPVGSALRGRVAGGDVAETRLRRIRATRHTFERRTRDIRTEDPGVLHLLLQDHGQATVEQDGRTATLTPGDLLFYDSSRAFAFRTGEEFQFTICLLPKRLLPVPEKVQKDHTARIFSSQEGVGTAAAALLTSMARQVTEAAPRQQLALQQAMVSVYVALMSEDGIGGSPPEIHLSLAKSFIVRNLGDPKLSPADVAASCNLSLSYLHRIFSGDGTTVAGYLREQRLQAAHRDLSSAAVDEPVIQVAQRWGITDAAHFSRMFKKHFGLTPGDLRRRTARS</sequence>
<name>A0A6I8LKJ7_9PSEU</name>
<dbReference type="PANTHER" id="PTHR46796:SF6">
    <property type="entry name" value="ARAC SUBFAMILY"/>
    <property type="match status" value="1"/>
</dbReference>
<dbReference type="InterPro" id="IPR035418">
    <property type="entry name" value="AraC-bd_2"/>
</dbReference>
<reference evidence="5 6" key="1">
    <citation type="submission" date="2019-09" db="EMBL/GenBank/DDBJ databases">
        <authorList>
            <person name="Leyn A S."/>
        </authorList>
    </citation>
    <scope>NUCLEOTIDE SEQUENCE [LARGE SCALE GENOMIC DNA]</scope>
    <source>
        <strain evidence="5">AA231_1</strain>
    </source>
</reference>
<dbReference type="InterPro" id="IPR009057">
    <property type="entry name" value="Homeodomain-like_sf"/>
</dbReference>
<dbReference type="InterPro" id="IPR018062">
    <property type="entry name" value="HTH_AraC-typ_CS"/>
</dbReference>
<dbReference type="SMART" id="SM00342">
    <property type="entry name" value="HTH_ARAC"/>
    <property type="match status" value="1"/>
</dbReference>
<evidence type="ECO:0000256" key="2">
    <source>
        <dbReference type="ARBA" id="ARBA00023125"/>
    </source>
</evidence>
<dbReference type="EMBL" id="CABVGP010000001">
    <property type="protein sequence ID" value="VVJ17462.1"/>
    <property type="molecule type" value="Genomic_DNA"/>
</dbReference>
<keyword evidence="6" id="KW-1185">Reference proteome</keyword>
<dbReference type="SUPFAM" id="SSF46689">
    <property type="entry name" value="Homeodomain-like"/>
    <property type="match status" value="1"/>
</dbReference>
<dbReference type="PRINTS" id="PR00032">
    <property type="entry name" value="HTHARAC"/>
</dbReference>
<organism evidence="5 6">
    <name type="scientific">Amycolatopsis camponoti</name>
    <dbReference type="NCBI Taxonomy" id="2606593"/>
    <lineage>
        <taxon>Bacteria</taxon>
        <taxon>Bacillati</taxon>
        <taxon>Actinomycetota</taxon>
        <taxon>Actinomycetes</taxon>
        <taxon>Pseudonocardiales</taxon>
        <taxon>Pseudonocardiaceae</taxon>
        <taxon>Amycolatopsis</taxon>
    </lineage>
</organism>
<protein>
    <recommendedName>
        <fullName evidence="4">HTH araC/xylS-type domain-containing protein</fullName>
    </recommendedName>
</protein>
<keyword evidence="3" id="KW-0804">Transcription</keyword>
<keyword evidence="2" id="KW-0238">DNA-binding</keyword>
<dbReference type="GO" id="GO:0043565">
    <property type="term" value="F:sequence-specific DNA binding"/>
    <property type="evidence" value="ECO:0007669"/>
    <property type="project" value="InterPro"/>
</dbReference>
<dbReference type="RefSeq" id="WP_196425292.1">
    <property type="nucleotide sequence ID" value="NZ_CABVGP010000001.1"/>
</dbReference>
<evidence type="ECO:0000313" key="5">
    <source>
        <dbReference type="EMBL" id="VVJ17462.1"/>
    </source>
</evidence>
<dbReference type="Pfam" id="PF14525">
    <property type="entry name" value="AraC_binding_2"/>
    <property type="match status" value="1"/>
</dbReference>
<evidence type="ECO:0000256" key="1">
    <source>
        <dbReference type="ARBA" id="ARBA00023015"/>
    </source>
</evidence>
<evidence type="ECO:0000259" key="4">
    <source>
        <dbReference type="PROSITE" id="PS01124"/>
    </source>
</evidence>
<accession>A0A6I8LKJ7</accession>